<dbReference type="PANTHER" id="PTHR33490">
    <property type="entry name" value="BLR5614 PROTEIN-RELATED"/>
    <property type="match status" value="1"/>
</dbReference>
<dbReference type="Pfam" id="PF01841">
    <property type="entry name" value="Transglut_core"/>
    <property type="match status" value="1"/>
</dbReference>
<reference evidence="2" key="1">
    <citation type="submission" date="2021-06" db="EMBL/GenBank/DDBJ databases">
        <title>Thalassococcus sp. CAU 1522 isolated from sea sand, Republic of Korea.</title>
        <authorList>
            <person name="Kim W."/>
        </authorList>
    </citation>
    <scope>NUCLEOTIDE SEQUENCE</scope>
    <source>
        <strain evidence="2">CAU 1522</strain>
    </source>
</reference>
<comment type="caution">
    <text evidence="2">The sequence shown here is derived from an EMBL/GenBank/DDBJ whole genome shotgun (WGS) entry which is preliminary data.</text>
</comment>
<gene>
    <name evidence="2" type="ORF">KUH32_02340</name>
</gene>
<dbReference type="InterPro" id="IPR013589">
    <property type="entry name" value="Bac_transglu_N"/>
</dbReference>
<dbReference type="InterPro" id="IPR002931">
    <property type="entry name" value="Transglutaminase-like"/>
</dbReference>
<dbReference type="RefSeq" id="WP_217776461.1">
    <property type="nucleotide sequence ID" value="NZ_JAHRWL010000001.1"/>
</dbReference>
<dbReference type="PANTHER" id="PTHR33490:SF6">
    <property type="entry name" value="SLL1049 PROTEIN"/>
    <property type="match status" value="1"/>
</dbReference>
<feature type="domain" description="Transglutaminase-like" evidence="1">
    <location>
        <begin position="157"/>
        <end position="221"/>
    </location>
</feature>
<protein>
    <submittedName>
        <fullName evidence="2">Transglutaminase family protein</fullName>
    </submittedName>
</protein>
<evidence type="ECO:0000259" key="1">
    <source>
        <dbReference type="SMART" id="SM00460"/>
    </source>
</evidence>
<organism evidence="2 3">
    <name type="scientific">Thalassococcus arenae</name>
    <dbReference type="NCBI Taxonomy" id="2851652"/>
    <lineage>
        <taxon>Bacteria</taxon>
        <taxon>Pseudomonadati</taxon>
        <taxon>Pseudomonadota</taxon>
        <taxon>Alphaproteobacteria</taxon>
        <taxon>Rhodobacterales</taxon>
        <taxon>Roseobacteraceae</taxon>
        <taxon>Thalassococcus</taxon>
    </lineage>
</organism>
<accession>A0ABS6N4R0</accession>
<dbReference type="Pfam" id="PF08379">
    <property type="entry name" value="Bact_transglu_N"/>
    <property type="match status" value="1"/>
</dbReference>
<sequence length="265" mass="29173">MHLHIRHTTRYRFDAPVRYGLQQLRKTPKTGPQQQVREWETRIAGGRKELTFTDHHRNITELIGFDPDTTELSITCEGRVEMTDTNGLAGPHRGPAPLWLYLQQTRATRARSGVKALLRSIKPDAQLESLHALSAVIRASVEYRTGVSRPDWSAEDAIEAGAGVCQDHTHIFLAGARALQIPARYVSGYLMLNDTTVQDAMHAWAEAHVDGLGWVGFDISNGISPDARYVRVATGLDYSDAAPISGSRIGGAGEALRVEITVAQQ</sequence>
<dbReference type="SMART" id="SM00460">
    <property type="entry name" value="TGc"/>
    <property type="match status" value="1"/>
</dbReference>
<name>A0ABS6N4R0_9RHOB</name>
<dbReference type="Proteomes" id="UP001166293">
    <property type="component" value="Unassembled WGS sequence"/>
</dbReference>
<proteinExistence type="predicted"/>
<evidence type="ECO:0000313" key="2">
    <source>
        <dbReference type="EMBL" id="MBV2358599.1"/>
    </source>
</evidence>
<evidence type="ECO:0000313" key="3">
    <source>
        <dbReference type="Proteomes" id="UP001166293"/>
    </source>
</evidence>
<dbReference type="EMBL" id="JAHRWL010000001">
    <property type="protein sequence ID" value="MBV2358599.1"/>
    <property type="molecule type" value="Genomic_DNA"/>
</dbReference>
<keyword evidence="3" id="KW-1185">Reference proteome</keyword>